<evidence type="ECO:0000256" key="10">
    <source>
        <dbReference type="SAM" id="MobiDB-lite"/>
    </source>
</evidence>
<dbReference type="SUPFAM" id="SSF81324">
    <property type="entry name" value="Voltage-gated potassium channels"/>
    <property type="match status" value="4"/>
</dbReference>
<evidence type="ECO:0000256" key="11">
    <source>
        <dbReference type="SAM" id="Phobius"/>
    </source>
</evidence>
<keyword evidence="7 11" id="KW-0472">Membrane</keyword>
<dbReference type="SUPFAM" id="SSF51206">
    <property type="entry name" value="cAMP-binding domain-like"/>
    <property type="match status" value="4"/>
</dbReference>
<feature type="domain" description="Cyclic nucleotide-binding" evidence="12">
    <location>
        <begin position="1942"/>
        <end position="2092"/>
    </location>
</feature>
<dbReference type="SFLD" id="SFLDS00052">
    <property type="entry name" value="Ferric_Reductase_Domain"/>
    <property type="match status" value="1"/>
</dbReference>
<feature type="region of interest" description="Disordered" evidence="10">
    <location>
        <begin position="2145"/>
        <end position="2168"/>
    </location>
</feature>
<dbReference type="Gene3D" id="2.60.120.10">
    <property type="entry name" value="Jelly Rolls"/>
    <property type="match status" value="4"/>
</dbReference>
<evidence type="ECO:0000256" key="9">
    <source>
        <dbReference type="ARBA" id="ARBA00023303"/>
    </source>
</evidence>
<dbReference type="PROSITE" id="PS50042">
    <property type="entry name" value="CNMP_BINDING_3"/>
    <property type="match status" value="4"/>
</dbReference>
<dbReference type="PANTHER" id="PTHR45638">
    <property type="entry name" value="CYCLIC NUCLEOTIDE-GATED CATION CHANNEL SUBUNIT A"/>
    <property type="match status" value="1"/>
</dbReference>
<evidence type="ECO:0000256" key="4">
    <source>
        <dbReference type="ARBA" id="ARBA00022989"/>
    </source>
</evidence>
<dbReference type="InterPro" id="IPR018490">
    <property type="entry name" value="cNMP-bd_dom_sf"/>
</dbReference>
<gene>
    <name evidence="14" type="ORF">Pfra01_000867600</name>
</gene>
<feature type="transmembrane region" description="Helical" evidence="11">
    <location>
        <begin position="1346"/>
        <end position="1367"/>
    </location>
</feature>
<feature type="transmembrane region" description="Helical" evidence="11">
    <location>
        <begin position="1632"/>
        <end position="1649"/>
    </location>
</feature>
<dbReference type="SMART" id="SM00100">
    <property type="entry name" value="cNMP"/>
    <property type="match status" value="4"/>
</dbReference>
<evidence type="ECO:0000259" key="12">
    <source>
        <dbReference type="PROSITE" id="PS50042"/>
    </source>
</evidence>
<feature type="transmembrane region" description="Helical" evidence="11">
    <location>
        <begin position="1139"/>
        <end position="1158"/>
    </location>
</feature>
<evidence type="ECO:0000313" key="14">
    <source>
        <dbReference type="EMBL" id="GMF34122.1"/>
    </source>
</evidence>
<dbReference type="InterPro" id="IPR013112">
    <property type="entry name" value="FAD-bd_8"/>
</dbReference>
<evidence type="ECO:0000259" key="13">
    <source>
        <dbReference type="PROSITE" id="PS51384"/>
    </source>
</evidence>
<keyword evidence="4 11" id="KW-1133">Transmembrane helix</keyword>
<evidence type="ECO:0000256" key="5">
    <source>
        <dbReference type="ARBA" id="ARBA00023002"/>
    </source>
</evidence>
<keyword evidence="6" id="KW-0406">Ion transport</keyword>
<dbReference type="Pfam" id="PF08030">
    <property type="entry name" value="NAD_binding_6"/>
    <property type="match status" value="1"/>
</dbReference>
<feature type="transmembrane region" description="Helical" evidence="11">
    <location>
        <begin position="12"/>
        <end position="31"/>
    </location>
</feature>
<dbReference type="Proteomes" id="UP001165121">
    <property type="component" value="Unassembled WGS sequence"/>
</dbReference>
<comment type="subcellular location">
    <subcellularLocation>
        <location evidence="1">Membrane</location>
        <topology evidence="1">Multi-pass membrane protein</topology>
    </subcellularLocation>
</comment>
<dbReference type="Gene3D" id="1.10.287.630">
    <property type="entry name" value="Helix hairpin bin"/>
    <property type="match status" value="2"/>
</dbReference>
<feature type="transmembrane region" description="Helical" evidence="11">
    <location>
        <begin position="1661"/>
        <end position="1681"/>
    </location>
</feature>
<evidence type="ECO:0000313" key="15">
    <source>
        <dbReference type="Proteomes" id="UP001165121"/>
    </source>
</evidence>
<feature type="domain" description="Cyclic nucleotide-binding" evidence="12">
    <location>
        <begin position="808"/>
        <end position="923"/>
    </location>
</feature>
<keyword evidence="8" id="KW-1071">Ligand-gated ion channel</keyword>
<keyword evidence="2" id="KW-0813">Transport</keyword>
<evidence type="ECO:0000256" key="2">
    <source>
        <dbReference type="ARBA" id="ARBA00022448"/>
    </source>
</evidence>
<protein>
    <submittedName>
        <fullName evidence="14">Unnamed protein product</fullName>
    </submittedName>
</protein>
<dbReference type="Pfam" id="PF00027">
    <property type="entry name" value="cNMP_binding"/>
    <property type="match status" value="4"/>
</dbReference>
<feature type="domain" description="Cyclic nucleotide-binding" evidence="12">
    <location>
        <begin position="2574"/>
        <end position="2670"/>
    </location>
</feature>
<dbReference type="InterPro" id="IPR018488">
    <property type="entry name" value="cNMP-bd_CS"/>
</dbReference>
<dbReference type="InterPro" id="IPR000595">
    <property type="entry name" value="cNMP-bd_dom"/>
</dbReference>
<dbReference type="GO" id="GO:0044877">
    <property type="term" value="F:protein-containing complex binding"/>
    <property type="evidence" value="ECO:0007669"/>
    <property type="project" value="TreeGrafter"/>
</dbReference>
<dbReference type="GO" id="GO:0016020">
    <property type="term" value="C:membrane"/>
    <property type="evidence" value="ECO:0007669"/>
    <property type="project" value="UniProtKB-SubCell"/>
</dbReference>
<dbReference type="SUPFAM" id="SSF52343">
    <property type="entry name" value="Ferredoxin reductase-like, C-terminal NADP-linked domain"/>
    <property type="match status" value="1"/>
</dbReference>
<feature type="transmembrane region" description="Helical" evidence="11">
    <location>
        <begin position="201"/>
        <end position="220"/>
    </location>
</feature>
<evidence type="ECO:0000256" key="1">
    <source>
        <dbReference type="ARBA" id="ARBA00004141"/>
    </source>
</evidence>
<keyword evidence="15" id="KW-1185">Reference proteome</keyword>
<dbReference type="PROSITE" id="PS00889">
    <property type="entry name" value="CNMP_BINDING_2"/>
    <property type="match status" value="2"/>
</dbReference>
<dbReference type="EMBL" id="BSXT01000795">
    <property type="protein sequence ID" value="GMF34122.1"/>
    <property type="molecule type" value="Genomic_DNA"/>
</dbReference>
<name>A0A9W6X996_9STRA</name>
<proteinExistence type="predicted"/>
<keyword evidence="5" id="KW-0560">Oxidoreductase</keyword>
<feature type="transmembrane region" description="Helical" evidence="11">
    <location>
        <begin position="705"/>
        <end position="729"/>
    </location>
</feature>
<dbReference type="PROSITE" id="PS51384">
    <property type="entry name" value="FAD_FR"/>
    <property type="match status" value="1"/>
</dbReference>
<sequence length="2835" mass="321709">MIDSLSESSAVWARLYLLISFLLGRSIVFLLDSSKLVSPGLVSTDNTFVFPNWDACDGNSFLQLSRLLPWEVPEIHNPTQMQVILTIIPQRFLTVLVDLVRKSQVAALLPARLDWFLLPSQVGHGASLAIRTALLHYVGFYWAWIREGTWVDEALPCFRNCKVGDDGRSRWTNTFGTIALLCFLAIGATSKGRIRRKMYGIFYNVHHLFIVATIFVVLHWNSALAWLFPSVMLYTACRALSCSNRLTPVPVREFTTLSHDVVKVVLERSTTSAGQFRIGNFVYLNVPAISSLQWHPFTISSSPLSSPGTLTILLKSLGDWTKELVKYSDECKKNNVLPTMYMDGFYGASIEIYDEYATVCLVGGGIGVTPMFAILDDMLEKLRRGAALSQKVFFTFTFRELSLLEEIHPLLTQIKELDPHEQYFSLHLSLTCPPTDEQLNERLETKMRARPRRRSLIHEGSGSGSFYGYIGDLRNAFDPHSMLLKSWHQLLFSCLMYEAFLLPFSVTFAAQASPTAGFRALYAAEVLFCADFYVKLNTGFYEAGNIHRDKRKARTNYLKSSGFRLDVLAILPLSIILTSSKVDWPLTVGTLETCSPGWLEAHKILRFWRIPSYLTNMDDVYSKHFRSLKLFKVLVATAFVAHIVACGRFAFGTNRAEEKNSDPWLPPAAMEKGTLATQYAQALFWSVGLLTGAFEGELPRFTTEFAFTLTVALLGFVLFVYACSTLFMLSKSDSNQTELAQARINQLRHLLTFHRVPESLQVEAVEYLKRHHTDVESNDREVVKLLCPSITKDIQVELLKDMVGRIPLFRGCNQQFIVALTSLLEMTSFPAHVTLFEAGDKGDYMYVVNSGVLHILVNGVKVRELRQGSFFGEVSVFSNRPRSAAVVTTSYSTLYRLSRFHTERVLEGYPDYAKQIAATIDEMIDEREARENKKDRGGGEEFMLTTLFQLSSRSPARRKRPSLRDRAKIVARASLKRSKSTLVLSASRHSEYDGGNISMNENRAINFIPTPIDLPPNVLAKKPSGKLVRSQSAYARRVSSGVGWWAQHISSTKGLPGARPDTIKGFYDNLSRRRGPQRPGEDATSILSRLLMKRVIDHTSVWRKYWLIMLQAHLAANWYIVTLLLAFPILDCPDTNSSLYAAYVILDILLFGDMYLNFHLTFVLKRKTVVELSLIAKHYLHRSFMLDLICLLPFRLLIPNGVCSLLTAHPAIFRLPRLLRIWHMRAHRREWEASFRISTMGRVCAAGVVYLLILHLVACAYFSVTYLEGFSIEKANEYAWLPTSELDVRLNIDGSNGVVYYLDSLTNASYSLAEARALVSVQYARSLYFGATMLTTLGKTAVPSSTFQYCVALILMMSGFVIMAVMVDFVQKRITASAFEQKEFLATRTRVQRFINSRAAPPEVHQRVKSFLEFWWSSHRGAIASDLLSELPEGIKRPVMRSMCRPALRTLSLLADVRPALDSLEQVFIDNVRFILYGQGEIIYRQGDYASGLYFLLEGEVIIIVNGGMPRTIVKGGFIGTAALNLSETSVSYGERVTAARGCILLFMPREHLNGMHKVFPTFSMALRALEKRLEGAKLVRAQQDYSSRERSLSEGLGTIQNVKKLPFEIKVLKYLGFDDLTFDPDESSSDVWELWMFGLTIALYLKVVDDITSGIDRDNVVGSEMIAVLFEIFFIFDFFFHSRLGYYEFGNKIMDIGVIRKKFFCSRTCYCEVLALIPIYIINWMLGSKRYELLSLNKLLRLVRGIKFFSMLENKHLNWTLQLRLAKVILISLMATHLFGCIWFNFERPLLPEESLWIPSEYLKEADGNLQYSASLFWSFGMMSNSYAGELPKTAAQCCFTVIVLLTGAFLFAYVVGNISDVVELIDANSRDFNGKLSSLRLLLAHFHLPPAIEEQLKTYFFFQRYHTITQEYLLEHCLPPSLLTEIRLVHLHPMISKVGFLSGMEGSVTRMLVSQFVQALTVKNQFVFHLGDEGSDMFFVFTGIIEVLVPRETLCRRQSHEANLNVLGPPPSRSSFHTFFPTLDPSKLQAKNQLKKVNELMSGSYFGEVALFTSKPRSAHARCKTSCVLYKLSRHSLELVFERYPDWRQKVLKIVNIQQEQQHLRNLYMEEQMDMAAKSSKSMLNHSDILGDATSLEVANRSTGSSASSYTDRATPVVNRGLRKPSTRPVGSIASLKSAGSFFSSYKAQRSVAVETPITLQMARQKDPVLWVDKLLRCTEAQSRFHIQWLNVIAFSTIYMALIIPYRNSYDVLERLSPLPIVARVLELTCELLFGWDIWVHWNLKNGLESMELYENKQRDSYKKQRLWIDVISAMPIDHFLSDFYHSPLLCLNRCLKLVNFPHYMREINRRSVAYEKNRLCTLWILLFVLMHWCACIYFSLASTITMADSESWNNWSPSRSMVSISWADPSLDLLMLRFLRGLFFASTAFIKKGKVFEPNTYSEYAFTLFVDFVGLVTMACIVGEMAHLYVSFISNEVEFRKNHIAVDLYLERWHITGKLRARSHAFLSSLWSSHRGVNYQAIFDEIPHVIRTESIMHIAYLPLRVFINNVFRPFATTHPHDRDVDAITRAIAQHLKYEGYPRDECVLVEGSVSKEMYFVIKGHLIATSTCSAGLTSDTPQQPDQHYKKGDYFGDHGLLGYSVGVCTVKTVSACDLLALSSEALLEVILSRPIFQTALSIAVEAYREVCSRSTAMSSTQKGSSQTEGDWGTVLFRILSTRKKQWLVEALQYHAGADSDPMNEPWTSSCLKPGHEVGMVSISSSHACAKVFENLLRLIATRGLLDMENLQRAAAHFQDTLPIMTADLSFNRSTNMSVTERSDSSKLSNKLPYIY</sequence>
<evidence type="ECO:0000256" key="8">
    <source>
        <dbReference type="ARBA" id="ARBA00023286"/>
    </source>
</evidence>
<dbReference type="SUPFAM" id="SSF63380">
    <property type="entry name" value="Riboflavin synthase domain-like"/>
    <property type="match status" value="1"/>
</dbReference>
<feature type="compositionally biased region" description="Polar residues" evidence="10">
    <location>
        <begin position="2145"/>
        <end position="2154"/>
    </location>
</feature>
<feature type="transmembrane region" description="Helical" evidence="11">
    <location>
        <begin position="1243"/>
        <end position="1264"/>
    </location>
</feature>
<feature type="transmembrane region" description="Helical" evidence="11">
    <location>
        <begin position="2362"/>
        <end position="2383"/>
    </location>
</feature>
<feature type="transmembrane region" description="Helical" evidence="11">
    <location>
        <begin position="630"/>
        <end position="651"/>
    </location>
</feature>
<dbReference type="InterPro" id="IPR017938">
    <property type="entry name" value="Riboflavin_synthase-like_b-brl"/>
</dbReference>
<dbReference type="InterPro" id="IPR050866">
    <property type="entry name" value="CNG_cation_channel"/>
</dbReference>
<dbReference type="InterPro" id="IPR017927">
    <property type="entry name" value="FAD-bd_FR_type"/>
</dbReference>
<keyword evidence="3 11" id="KW-0812">Transmembrane</keyword>
<dbReference type="GO" id="GO:0016491">
    <property type="term" value="F:oxidoreductase activity"/>
    <property type="evidence" value="ECO:0007669"/>
    <property type="project" value="UniProtKB-KW"/>
</dbReference>
<dbReference type="CDD" id="cd06186">
    <property type="entry name" value="NOX_Duox_like_FAD_NADP"/>
    <property type="match status" value="1"/>
</dbReference>
<evidence type="ECO:0000256" key="3">
    <source>
        <dbReference type="ARBA" id="ARBA00022692"/>
    </source>
</evidence>
<reference evidence="14" key="1">
    <citation type="submission" date="2023-04" db="EMBL/GenBank/DDBJ databases">
        <title>Phytophthora fragariaefolia NBRC 109709.</title>
        <authorList>
            <person name="Ichikawa N."/>
            <person name="Sato H."/>
            <person name="Tonouchi N."/>
        </authorList>
    </citation>
    <scope>NUCLEOTIDE SEQUENCE</scope>
    <source>
        <strain evidence="14">NBRC 109709</strain>
    </source>
</reference>
<dbReference type="CDD" id="cd00038">
    <property type="entry name" value="CAP_ED"/>
    <property type="match status" value="4"/>
</dbReference>
<feature type="domain" description="FAD-binding FR-type" evidence="13">
    <location>
        <begin position="244"/>
        <end position="352"/>
    </location>
</feature>
<feature type="transmembrane region" description="Helical" evidence="11">
    <location>
        <begin position="2229"/>
        <end position="2248"/>
    </location>
</feature>
<dbReference type="InterPro" id="IPR014710">
    <property type="entry name" value="RmlC-like_jellyroll"/>
</dbReference>
<dbReference type="OrthoDB" id="421226at2759"/>
<dbReference type="Pfam" id="PF01794">
    <property type="entry name" value="Ferric_reduct"/>
    <property type="match status" value="1"/>
</dbReference>
<organism evidence="14 15">
    <name type="scientific">Phytophthora fragariaefolia</name>
    <dbReference type="NCBI Taxonomy" id="1490495"/>
    <lineage>
        <taxon>Eukaryota</taxon>
        <taxon>Sar</taxon>
        <taxon>Stramenopiles</taxon>
        <taxon>Oomycota</taxon>
        <taxon>Peronosporomycetes</taxon>
        <taxon>Peronosporales</taxon>
        <taxon>Peronosporaceae</taxon>
        <taxon>Phytophthora</taxon>
    </lineage>
</organism>
<dbReference type="Pfam" id="PF08022">
    <property type="entry name" value="FAD_binding_8"/>
    <property type="match status" value="1"/>
</dbReference>
<dbReference type="PANTHER" id="PTHR45638:SF11">
    <property type="entry name" value="CYCLIC NUCLEOTIDE-GATED CATION CHANNEL SUBUNIT A"/>
    <property type="match status" value="1"/>
</dbReference>
<dbReference type="InterPro" id="IPR039261">
    <property type="entry name" value="FNR_nucleotide-bd"/>
</dbReference>
<evidence type="ECO:0000256" key="7">
    <source>
        <dbReference type="ARBA" id="ARBA00023136"/>
    </source>
</evidence>
<dbReference type="InterPro" id="IPR013121">
    <property type="entry name" value="Fe_red_NAD-bd_6"/>
</dbReference>
<dbReference type="InterPro" id="IPR013130">
    <property type="entry name" value="Fe3_Rdtase_TM_dom"/>
</dbReference>
<keyword evidence="9" id="KW-0407">Ion channel</keyword>
<comment type="caution">
    <text evidence="14">The sequence shown here is derived from an EMBL/GenBank/DDBJ whole genome shotgun (WGS) entry which is preliminary data.</text>
</comment>
<accession>A0A9W6X996</accession>
<feature type="transmembrane region" description="Helical" evidence="11">
    <location>
        <begin position="490"/>
        <end position="510"/>
    </location>
</feature>
<dbReference type="SFLD" id="SFLDG01168">
    <property type="entry name" value="Ferric_reductase_subgroup_(FRE"/>
    <property type="match status" value="1"/>
</dbReference>
<dbReference type="GO" id="GO:0005221">
    <property type="term" value="F:intracellularly cyclic nucleotide-activated monoatomic cation channel activity"/>
    <property type="evidence" value="ECO:0007669"/>
    <property type="project" value="InterPro"/>
</dbReference>
<dbReference type="Gene3D" id="3.40.50.80">
    <property type="entry name" value="Nucleotide-binding domain of ferredoxin-NADP reductase (FNR) module"/>
    <property type="match status" value="1"/>
</dbReference>
<feature type="transmembrane region" description="Helical" evidence="11">
    <location>
        <begin position="1105"/>
        <end position="1127"/>
    </location>
</feature>
<dbReference type="Gene3D" id="1.10.287.70">
    <property type="match status" value="4"/>
</dbReference>
<evidence type="ECO:0000256" key="6">
    <source>
        <dbReference type="ARBA" id="ARBA00023065"/>
    </source>
</evidence>
<feature type="domain" description="Cyclic nucleotide-binding" evidence="12">
    <location>
        <begin position="1468"/>
        <end position="1554"/>
    </location>
</feature>